<dbReference type="SUPFAM" id="SSF52172">
    <property type="entry name" value="CheY-like"/>
    <property type="match status" value="1"/>
</dbReference>
<dbReference type="SMART" id="SM00448">
    <property type="entry name" value="REC"/>
    <property type="match status" value="1"/>
</dbReference>
<evidence type="ECO:0000313" key="5">
    <source>
        <dbReference type="Proteomes" id="UP000431264"/>
    </source>
</evidence>
<keyword evidence="1" id="KW-0597">Phosphoprotein</keyword>
<dbReference type="Pfam" id="PF04397">
    <property type="entry name" value="LytTR"/>
    <property type="match status" value="1"/>
</dbReference>
<name>A0A6I4IFW2_9FLAO</name>
<evidence type="ECO:0000259" key="3">
    <source>
        <dbReference type="PROSITE" id="PS50930"/>
    </source>
</evidence>
<evidence type="ECO:0000259" key="2">
    <source>
        <dbReference type="PROSITE" id="PS50110"/>
    </source>
</evidence>
<sequence>MNTYNCLIIDDEITAREILESHVAKINAFQLCGSCKNALEAFHLINTQKIDLIFLDINMPEINGLSFAKSINKNIKIIFTTAYREYAIAGFDLQAVDYLLKPISFERFLQAVNKYLDENIQIEVTPITENLSYETDFIFVKSDRKMVKINFDDILYIESVSDYLKIVTTQKNCITRETISNIEAKLPQHKFLRIHRSFLVSVSKIDSFTNEYVEVHQKALPISRSYKKGVLEQLEKL</sequence>
<dbReference type="Proteomes" id="UP000431264">
    <property type="component" value="Unassembled WGS sequence"/>
</dbReference>
<reference evidence="5" key="1">
    <citation type="submission" date="2019-05" db="EMBL/GenBank/DDBJ databases">
        <title>Flavobacterium profundi sp. nov., isolated from a deep-sea seamount.</title>
        <authorList>
            <person name="Zhang D.-C."/>
        </authorList>
    </citation>
    <scope>NUCLEOTIDE SEQUENCE [LARGE SCALE GENOMIC DNA]</scope>
    <source>
        <strain evidence="5">TP390</strain>
    </source>
</reference>
<dbReference type="GO" id="GO:0003677">
    <property type="term" value="F:DNA binding"/>
    <property type="evidence" value="ECO:0007669"/>
    <property type="project" value="InterPro"/>
</dbReference>
<dbReference type="PANTHER" id="PTHR37299:SF1">
    <property type="entry name" value="STAGE 0 SPORULATION PROTEIN A HOMOLOG"/>
    <property type="match status" value="1"/>
</dbReference>
<dbReference type="SMART" id="SM00850">
    <property type="entry name" value="LytTR"/>
    <property type="match status" value="1"/>
</dbReference>
<dbReference type="RefSeq" id="WP_140997029.1">
    <property type="nucleotide sequence ID" value="NZ_VDCZ01000003.1"/>
</dbReference>
<protein>
    <submittedName>
        <fullName evidence="4">Response regulator</fullName>
    </submittedName>
</protein>
<keyword evidence="5" id="KW-1185">Reference proteome</keyword>
<evidence type="ECO:0000313" key="4">
    <source>
        <dbReference type="EMBL" id="MVO08633.1"/>
    </source>
</evidence>
<dbReference type="Pfam" id="PF00072">
    <property type="entry name" value="Response_reg"/>
    <property type="match status" value="1"/>
</dbReference>
<feature type="modified residue" description="4-aspartylphosphate" evidence="1">
    <location>
        <position position="56"/>
    </location>
</feature>
<dbReference type="GO" id="GO:0000156">
    <property type="term" value="F:phosphorelay response regulator activity"/>
    <property type="evidence" value="ECO:0007669"/>
    <property type="project" value="InterPro"/>
</dbReference>
<dbReference type="Gene3D" id="3.40.50.2300">
    <property type="match status" value="1"/>
</dbReference>
<dbReference type="InterPro" id="IPR046947">
    <property type="entry name" value="LytR-like"/>
</dbReference>
<gene>
    <name evidence="4" type="ORF">GOQ30_05580</name>
</gene>
<comment type="caution">
    <text evidence="4">The sequence shown here is derived from an EMBL/GenBank/DDBJ whole genome shotgun (WGS) entry which is preliminary data.</text>
</comment>
<dbReference type="PROSITE" id="PS50930">
    <property type="entry name" value="HTH_LYTTR"/>
    <property type="match status" value="1"/>
</dbReference>
<evidence type="ECO:0000256" key="1">
    <source>
        <dbReference type="PROSITE-ProRule" id="PRU00169"/>
    </source>
</evidence>
<dbReference type="Gene3D" id="2.40.50.1020">
    <property type="entry name" value="LytTr DNA-binding domain"/>
    <property type="match status" value="1"/>
</dbReference>
<accession>A0A6I4IFW2</accession>
<feature type="domain" description="Response regulatory" evidence="2">
    <location>
        <begin position="5"/>
        <end position="116"/>
    </location>
</feature>
<dbReference type="AlphaFoldDB" id="A0A6I4IFW2"/>
<dbReference type="OrthoDB" id="2168082at2"/>
<dbReference type="InterPro" id="IPR007492">
    <property type="entry name" value="LytTR_DNA-bd_dom"/>
</dbReference>
<feature type="domain" description="HTH LytTR-type" evidence="3">
    <location>
        <begin position="138"/>
        <end position="236"/>
    </location>
</feature>
<dbReference type="EMBL" id="WQLW01000003">
    <property type="protein sequence ID" value="MVO08633.1"/>
    <property type="molecule type" value="Genomic_DNA"/>
</dbReference>
<dbReference type="InterPro" id="IPR011006">
    <property type="entry name" value="CheY-like_superfamily"/>
</dbReference>
<proteinExistence type="predicted"/>
<dbReference type="InterPro" id="IPR001789">
    <property type="entry name" value="Sig_transdc_resp-reg_receiver"/>
</dbReference>
<dbReference type="PANTHER" id="PTHR37299">
    <property type="entry name" value="TRANSCRIPTIONAL REGULATOR-RELATED"/>
    <property type="match status" value="1"/>
</dbReference>
<dbReference type="PROSITE" id="PS50110">
    <property type="entry name" value="RESPONSE_REGULATORY"/>
    <property type="match status" value="1"/>
</dbReference>
<organism evidence="4 5">
    <name type="scientific">Flavobacterium profundi</name>
    <dbReference type="NCBI Taxonomy" id="1774945"/>
    <lineage>
        <taxon>Bacteria</taxon>
        <taxon>Pseudomonadati</taxon>
        <taxon>Bacteroidota</taxon>
        <taxon>Flavobacteriia</taxon>
        <taxon>Flavobacteriales</taxon>
        <taxon>Flavobacteriaceae</taxon>
        <taxon>Flavobacterium</taxon>
    </lineage>
</organism>